<evidence type="ECO:0000256" key="1">
    <source>
        <dbReference type="ARBA" id="ARBA00001971"/>
    </source>
</evidence>
<evidence type="ECO:0000256" key="6">
    <source>
        <dbReference type="ARBA" id="ARBA00022692"/>
    </source>
</evidence>
<dbReference type="CDD" id="cd11058">
    <property type="entry name" value="CYP60B-like"/>
    <property type="match status" value="1"/>
</dbReference>
<dbReference type="Proteomes" id="UP001274830">
    <property type="component" value="Unassembled WGS sequence"/>
</dbReference>
<proteinExistence type="inferred from homology"/>
<sequence length="510" mass="57290">MASATHGTSLREAPPSAGTSFFLLLIAAPCLYTLTHIIYNLFFHPLRSYPGPLLWCMTRLPNDWHTFRGDLFQTIARLHNQYGPIIRVSPNALSYANSQAYYDILAHKPGQPEWPKDPAKQNIPPNGIPHILGADKENHARYRRLLAHAFSEQGLQEQQGTILQYVDLLIERLGAKADSGEVINIVEWFTMTVFDVIGDLAWGASFQSLENSQVHEWIGAVYANLTFVMMSGPLRAWGLGGVMPRIMPKAIQEGRVKSYRYMKERLDERLKVQTARGDFWDRVLIKSKDENAGGEGMMEGEMLNNAAFLVLAGSETSATTLSGAVYLLCKHPKVMGGLVEEVRGAFDSPSNVDVRSVSQLKYLDAVLEESMRIYPPVPTPSWRIPPKGGAMACGSFVPEGVSVNVSVVAACREPSYWHRHNDFLPERWLDDAPAEFANDNRAAFQPFSVGTRNCIGRNLAYAEMRLVLAKLVWSFDLQLEDKKTGDWFDQKGWGLWDKKPLYVRLLRAHH</sequence>
<dbReference type="Pfam" id="PF00067">
    <property type="entry name" value="p450"/>
    <property type="match status" value="1"/>
</dbReference>
<dbReference type="EMBL" id="JAUTXT010000017">
    <property type="protein sequence ID" value="KAK3674873.1"/>
    <property type="molecule type" value="Genomic_DNA"/>
</dbReference>
<reference evidence="17" key="1">
    <citation type="submission" date="2023-07" db="EMBL/GenBank/DDBJ databases">
        <title>Black Yeasts Isolated from many extreme environments.</title>
        <authorList>
            <person name="Coleine C."/>
            <person name="Stajich J.E."/>
            <person name="Selbmann L."/>
        </authorList>
    </citation>
    <scope>NUCLEOTIDE SEQUENCE</scope>
    <source>
        <strain evidence="17">CCFEE 5485</strain>
    </source>
</reference>
<comment type="caution">
    <text evidence="17">The sequence shown here is derived from an EMBL/GenBank/DDBJ whole genome shotgun (WGS) entry which is preliminary data.</text>
</comment>
<keyword evidence="12 16" id="KW-0472">Membrane</keyword>
<evidence type="ECO:0000313" key="17">
    <source>
        <dbReference type="EMBL" id="KAK3674873.1"/>
    </source>
</evidence>
<evidence type="ECO:0000256" key="4">
    <source>
        <dbReference type="ARBA" id="ARBA00010617"/>
    </source>
</evidence>
<evidence type="ECO:0000256" key="3">
    <source>
        <dbReference type="ARBA" id="ARBA00004685"/>
    </source>
</evidence>
<dbReference type="InterPro" id="IPR002401">
    <property type="entry name" value="Cyt_P450_E_grp-I"/>
</dbReference>
<dbReference type="GO" id="GO:0005506">
    <property type="term" value="F:iron ion binding"/>
    <property type="evidence" value="ECO:0007669"/>
    <property type="project" value="InterPro"/>
</dbReference>
<evidence type="ECO:0000256" key="15">
    <source>
        <dbReference type="RuleBase" id="RU000461"/>
    </source>
</evidence>
<dbReference type="GO" id="GO:0004497">
    <property type="term" value="F:monooxygenase activity"/>
    <property type="evidence" value="ECO:0007669"/>
    <property type="project" value="UniProtKB-KW"/>
</dbReference>
<evidence type="ECO:0000256" key="10">
    <source>
        <dbReference type="ARBA" id="ARBA00023004"/>
    </source>
</evidence>
<evidence type="ECO:0000256" key="9">
    <source>
        <dbReference type="ARBA" id="ARBA00023002"/>
    </source>
</evidence>
<dbReference type="PRINTS" id="PR00385">
    <property type="entry name" value="P450"/>
</dbReference>
<protein>
    <recommendedName>
        <fullName evidence="19">Cytochrome P450</fullName>
    </recommendedName>
</protein>
<dbReference type="GO" id="GO:0016705">
    <property type="term" value="F:oxidoreductase activity, acting on paired donors, with incorporation or reduction of molecular oxygen"/>
    <property type="evidence" value="ECO:0007669"/>
    <property type="project" value="InterPro"/>
</dbReference>
<accession>A0AAE0WNC0</accession>
<dbReference type="GO" id="GO:0009403">
    <property type="term" value="P:toxin biosynthetic process"/>
    <property type="evidence" value="ECO:0007669"/>
    <property type="project" value="UniProtKB-ARBA"/>
</dbReference>
<feature type="transmembrane region" description="Helical" evidence="16">
    <location>
        <begin position="20"/>
        <end position="42"/>
    </location>
</feature>
<keyword evidence="9 15" id="KW-0560">Oxidoreductase</keyword>
<evidence type="ECO:0000256" key="11">
    <source>
        <dbReference type="ARBA" id="ARBA00023033"/>
    </source>
</evidence>
<evidence type="ECO:0000256" key="5">
    <source>
        <dbReference type="ARBA" id="ARBA00022617"/>
    </source>
</evidence>
<dbReference type="PROSITE" id="PS00086">
    <property type="entry name" value="CYTOCHROME_P450"/>
    <property type="match status" value="1"/>
</dbReference>
<keyword evidence="6 16" id="KW-0812">Transmembrane</keyword>
<comment type="similarity">
    <text evidence="4 15">Belongs to the cytochrome P450 family.</text>
</comment>
<evidence type="ECO:0000256" key="13">
    <source>
        <dbReference type="ARBA" id="ARBA00023180"/>
    </source>
</evidence>
<evidence type="ECO:0000256" key="2">
    <source>
        <dbReference type="ARBA" id="ARBA00004167"/>
    </source>
</evidence>
<dbReference type="FunFam" id="1.10.630.10:FF:000047">
    <property type="entry name" value="Cytochrome P450 monooxygenase"/>
    <property type="match status" value="1"/>
</dbReference>
<evidence type="ECO:0008006" key="19">
    <source>
        <dbReference type="Google" id="ProtNLM"/>
    </source>
</evidence>
<dbReference type="Gene3D" id="1.10.630.10">
    <property type="entry name" value="Cytochrome P450"/>
    <property type="match status" value="1"/>
</dbReference>
<organism evidence="17 18">
    <name type="scientific">Recurvomyces mirabilis</name>
    <dbReference type="NCBI Taxonomy" id="574656"/>
    <lineage>
        <taxon>Eukaryota</taxon>
        <taxon>Fungi</taxon>
        <taxon>Dikarya</taxon>
        <taxon>Ascomycota</taxon>
        <taxon>Pezizomycotina</taxon>
        <taxon>Dothideomycetes</taxon>
        <taxon>Dothideomycetidae</taxon>
        <taxon>Mycosphaerellales</taxon>
        <taxon>Teratosphaeriaceae</taxon>
        <taxon>Recurvomyces</taxon>
    </lineage>
</organism>
<evidence type="ECO:0000313" key="18">
    <source>
        <dbReference type="Proteomes" id="UP001274830"/>
    </source>
</evidence>
<dbReference type="GO" id="GO:0020037">
    <property type="term" value="F:heme binding"/>
    <property type="evidence" value="ECO:0007669"/>
    <property type="project" value="InterPro"/>
</dbReference>
<dbReference type="InterPro" id="IPR001128">
    <property type="entry name" value="Cyt_P450"/>
</dbReference>
<comment type="pathway">
    <text evidence="3">Mycotoxin biosynthesis.</text>
</comment>
<evidence type="ECO:0000256" key="12">
    <source>
        <dbReference type="ARBA" id="ARBA00023136"/>
    </source>
</evidence>
<keyword evidence="18" id="KW-1185">Reference proteome</keyword>
<evidence type="ECO:0000256" key="14">
    <source>
        <dbReference type="PIRSR" id="PIRSR602401-1"/>
    </source>
</evidence>
<dbReference type="AlphaFoldDB" id="A0AAE0WNC0"/>
<evidence type="ECO:0000256" key="8">
    <source>
        <dbReference type="ARBA" id="ARBA00022989"/>
    </source>
</evidence>
<evidence type="ECO:0000256" key="16">
    <source>
        <dbReference type="SAM" id="Phobius"/>
    </source>
</evidence>
<dbReference type="InterPro" id="IPR017972">
    <property type="entry name" value="Cyt_P450_CS"/>
</dbReference>
<dbReference type="InterPro" id="IPR050121">
    <property type="entry name" value="Cytochrome_P450_monoxygenase"/>
</dbReference>
<feature type="binding site" description="axial binding residue" evidence="14">
    <location>
        <position position="454"/>
    </location>
    <ligand>
        <name>heme</name>
        <dbReference type="ChEBI" id="CHEBI:30413"/>
    </ligand>
    <ligandPart>
        <name>Fe</name>
        <dbReference type="ChEBI" id="CHEBI:18248"/>
    </ligandPart>
</feature>
<comment type="subcellular location">
    <subcellularLocation>
        <location evidence="2">Membrane</location>
        <topology evidence="2">Single-pass membrane protein</topology>
    </subcellularLocation>
</comment>
<keyword evidence="5 14" id="KW-0349">Heme</keyword>
<keyword evidence="8 16" id="KW-1133">Transmembrane helix</keyword>
<dbReference type="PANTHER" id="PTHR24305:SF210">
    <property type="entry name" value="CYTOCHROME P450 MONOOXYGENASE ASQL-RELATED"/>
    <property type="match status" value="1"/>
</dbReference>
<name>A0AAE0WNC0_9PEZI</name>
<keyword evidence="10 14" id="KW-0408">Iron</keyword>
<dbReference type="GO" id="GO:0016020">
    <property type="term" value="C:membrane"/>
    <property type="evidence" value="ECO:0007669"/>
    <property type="project" value="UniProtKB-SubCell"/>
</dbReference>
<dbReference type="InterPro" id="IPR036396">
    <property type="entry name" value="Cyt_P450_sf"/>
</dbReference>
<dbReference type="SUPFAM" id="SSF48264">
    <property type="entry name" value="Cytochrome P450"/>
    <property type="match status" value="1"/>
</dbReference>
<dbReference type="PANTHER" id="PTHR24305">
    <property type="entry name" value="CYTOCHROME P450"/>
    <property type="match status" value="1"/>
</dbReference>
<evidence type="ECO:0000256" key="7">
    <source>
        <dbReference type="ARBA" id="ARBA00022723"/>
    </source>
</evidence>
<keyword evidence="7 14" id="KW-0479">Metal-binding</keyword>
<comment type="cofactor">
    <cofactor evidence="1 14">
        <name>heme</name>
        <dbReference type="ChEBI" id="CHEBI:30413"/>
    </cofactor>
</comment>
<keyword evidence="11 15" id="KW-0503">Monooxygenase</keyword>
<dbReference type="PRINTS" id="PR00463">
    <property type="entry name" value="EP450I"/>
</dbReference>
<keyword evidence="13" id="KW-0325">Glycoprotein</keyword>
<gene>
    <name evidence="17" type="ORF">LTR78_005217</name>
</gene>